<evidence type="ECO:0000313" key="6">
    <source>
        <dbReference type="Proteomes" id="UP000269542"/>
    </source>
</evidence>
<dbReference type="InterPro" id="IPR000523">
    <property type="entry name" value="Mg_chelatse_chII-like_cat_dom"/>
</dbReference>
<dbReference type="KEGG" id="tbw:NCTC13354_00376"/>
<gene>
    <name evidence="5" type="primary">comM</name>
    <name evidence="5" type="ORF">NCTC13354_00376</name>
</gene>
<name>A0A3S4X4S4_9ACTO</name>
<organism evidence="5 6">
    <name type="scientific">Trueperella bialowiezensis</name>
    <dbReference type="NCBI Taxonomy" id="312285"/>
    <lineage>
        <taxon>Bacteria</taxon>
        <taxon>Bacillati</taxon>
        <taxon>Actinomycetota</taxon>
        <taxon>Actinomycetes</taxon>
        <taxon>Actinomycetales</taxon>
        <taxon>Actinomycetaceae</taxon>
        <taxon>Trueperella</taxon>
    </lineage>
</organism>
<dbReference type="InterPro" id="IPR020568">
    <property type="entry name" value="Ribosomal_Su5_D2-typ_SF"/>
</dbReference>
<dbReference type="GO" id="GO:0005524">
    <property type="term" value="F:ATP binding"/>
    <property type="evidence" value="ECO:0007669"/>
    <property type="project" value="UniProtKB-KW"/>
</dbReference>
<dbReference type="SMART" id="SM00382">
    <property type="entry name" value="AAA"/>
    <property type="match status" value="1"/>
</dbReference>
<dbReference type="InterPro" id="IPR001208">
    <property type="entry name" value="MCM_dom"/>
</dbReference>
<proteinExistence type="inferred from homology"/>
<keyword evidence="6" id="KW-1185">Reference proteome</keyword>
<dbReference type="RefSeq" id="WP_126415871.1">
    <property type="nucleotide sequence ID" value="NZ_LR134476.1"/>
</dbReference>
<comment type="similarity">
    <text evidence="1">Belongs to the Mg-chelatase subunits D/I family. ComM subfamily.</text>
</comment>
<sequence length="505" mass="53175">MSAGTVGRAHTLSLLGLDAVPILVEAVQLNGLPSFTIVGLPDAAVNEARERLRAGFHAIGLPWPNRRLTVNLSPADVSKSGTGFDLAIAAAILGSMGFRLPPGVTVMGELGLDGSVRGVRGVLPALVAASEQGVGRAIVPVANRAEAELVDGIDVAAVRHLGEVGSMCGAPCEFSMPSVPESAPDVHVETEPDLDLSDVYGQEAAIAALEVAATGGHHMIMVGSPGVGKSMLARRLPGILPRLTDEAALEVAAVSSLVGRQLAVLPQEPPFAAPHHTASPSAMVGGGSGIARPGAITLAHRGVLFCDEFPEFAPRVIQALRQPMEDGYIDIARAKAAVRFPARFQLVAAANPCRCGAILDAPSSCTCTSRDNRMYQASLGGPVRDRIDIQTIVRRPSKADLRRGGTITSAEVHERVSEARLRQIHRLEGSGFDCNAHVSGKWLRANTTLPERSRTVFEEAMARGDMSLRGFDRILRLAWSVADLAGHEHPSDDDLALAFTLRRGA</sequence>
<keyword evidence="3" id="KW-0067">ATP-binding</keyword>
<dbReference type="SUPFAM" id="SSF54211">
    <property type="entry name" value="Ribosomal protein S5 domain 2-like"/>
    <property type="match status" value="1"/>
</dbReference>
<feature type="domain" description="MCM C-terminal AAA(+) ATPase" evidence="4">
    <location>
        <begin position="294"/>
        <end position="352"/>
    </location>
</feature>
<evidence type="ECO:0000259" key="4">
    <source>
        <dbReference type="PROSITE" id="PS50051"/>
    </source>
</evidence>
<dbReference type="OrthoDB" id="9813147at2"/>
<dbReference type="InterPro" id="IPR004482">
    <property type="entry name" value="Mg_chelat-rel"/>
</dbReference>
<dbReference type="Pfam" id="PF01078">
    <property type="entry name" value="Mg_chelatase"/>
    <property type="match status" value="1"/>
</dbReference>
<dbReference type="GO" id="GO:0003677">
    <property type="term" value="F:DNA binding"/>
    <property type="evidence" value="ECO:0007669"/>
    <property type="project" value="InterPro"/>
</dbReference>
<dbReference type="PANTHER" id="PTHR32039:SF7">
    <property type="entry name" value="COMPETENCE PROTEIN COMM"/>
    <property type="match status" value="1"/>
</dbReference>
<dbReference type="InterPro" id="IPR045006">
    <property type="entry name" value="CHLI-like"/>
</dbReference>
<dbReference type="PRINTS" id="PR01657">
    <property type="entry name" value="MCMFAMILY"/>
</dbReference>
<dbReference type="InterPro" id="IPR014721">
    <property type="entry name" value="Ribsml_uS5_D2-typ_fold_subgr"/>
</dbReference>
<dbReference type="Pfam" id="PF13335">
    <property type="entry name" value="Mg_chelatase_C"/>
    <property type="match status" value="1"/>
</dbReference>
<evidence type="ECO:0000313" key="5">
    <source>
        <dbReference type="EMBL" id="VEI12687.1"/>
    </source>
</evidence>
<dbReference type="PANTHER" id="PTHR32039">
    <property type="entry name" value="MAGNESIUM-CHELATASE SUBUNIT CHLI"/>
    <property type="match status" value="1"/>
</dbReference>
<dbReference type="InterPro" id="IPR025158">
    <property type="entry name" value="Mg_chelat-rel_C"/>
</dbReference>
<dbReference type="AlphaFoldDB" id="A0A3S4X4S4"/>
<dbReference type="Proteomes" id="UP000269542">
    <property type="component" value="Chromosome"/>
</dbReference>
<dbReference type="SUPFAM" id="SSF52540">
    <property type="entry name" value="P-loop containing nucleoside triphosphate hydrolases"/>
    <property type="match status" value="1"/>
</dbReference>
<evidence type="ECO:0000256" key="2">
    <source>
        <dbReference type="ARBA" id="ARBA00022741"/>
    </source>
</evidence>
<evidence type="ECO:0000256" key="3">
    <source>
        <dbReference type="ARBA" id="ARBA00022840"/>
    </source>
</evidence>
<evidence type="ECO:0000256" key="1">
    <source>
        <dbReference type="ARBA" id="ARBA00006354"/>
    </source>
</evidence>
<dbReference type="InterPro" id="IPR027417">
    <property type="entry name" value="P-loop_NTPase"/>
</dbReference>
<dbReference type="Gene3D" id="3.40.50.300">
    <property type="entry name" value="P-loop containing nucleotide triphosphate hydrolases"/>
    <property type="match status" value="1"/>
</dbReference>
<dbReference type="NCBIfam" id="TIGR00368">
    <property type="entry name" value="YifB family Mg chelatase-like AAA ATPase"/>
    <property type="match status" value="1"/>
</dbReference>
<dbReference type="PROSITE" id="PS50051">
    <property type="entry name" value="MCM_2"/>
    <property type="match status" value="1"/>
</dbReference>
<keyword evidence="2" id="KW-0547">Nucleotide-binding</keyword>
<accession>A0A3S4X4S4</accession>
<dbReference type="Pfam" id="PF13541">
    <property type="entry name" value="ChlI"/>
    <property type="match status" value="1"/>
</dbReference>
<protein>
    <submittedName>
        <fullName evidence="5">Competence protein ComM</fullName>
    </submittedName>
</protein>
<reference evidence="5 6" key="1">
    <citation type="submission" date="2018-12" db="EMBL/GenBank/DDBJ databases">
        <authorList>
            <consortium name="Pathogen Informatics"/>
        </authorList>
    </citation>
    <scope>NUCLEOTIDE SEQUENCE [LARGE SCALE GENOMIC DNA]</scope>
    <source>
        <strain evidence="5 6">NCTC13354</strain>
    </source>
</reference>
<dbReference type="Gene3D" id="3.30.230.10">
    <property type="match status" value="1"/>
</dbReference>
<dbReference type="InterPro" id="IPR003593">
    <property type="entry name" value="AAA+_ATPase"/>
</dbReference>
<dbReference type="EMBL" id="LR134476">
    <property type="protein sequence ID" value="VEI12687.1"/>
    <property type="molecule type" value="Genomic_DNA"/>
</dbReference>